<dbReference type="VEuPathDB" id="TrichDB:TVAGG3_0632750"/>
<dbReference type="AlphaFoldDB" id="A2G360"/>
<dbReference type="VEuPathDB" id="TrichDB:TVAG_231640"/>
<evidence type="ECO:0000256" key="1">
    <source>
        <dbReference type="SAM" id="MobiDB-lite"/>
    </source>
</evidence>
<accession>A2G360</accession>
<protein>
    <recommendedName>
        <fullName evidence="4">Ubiquitin-like domain-containing protein</fullName>
    </recommendedName>
</protein>
<sequence>MIQLTFTWINGLKHIINCVGTETLEDLLEFHGFTSPDTIIRLFYNGKELPLKLSTGVFNPSKQYKIVVYQKEIPSATPRARIHPRSPVAPEQKYKQLMMKEGARITDNFYNHVMNQQKSHIQFQKSYQAYIEKQNTEDIAIPTFTNYEPKLSEAPLPVFFEPTPISATPTSSDKDDLLDHIDIPKKPNGDASQV</sequence>
<feature type="region of interest" description="Disordered" evidence="1">
    <location>
        <begin position="162"/>
        <end position="194"/>
    </location>
</feature>
<keyword evidence="3" id="KW-1185">Reference proteome</keyword>
<reference evidence="2" key="1">
    <citation type="submission" date="2006-10" db="EMBL/GenBank/DDBJ databases">
        <authorList>
            <person name="Amadeo P."/>
            <person name="Zhao Q."/>
            <person name="Wortman J."/>
            <person name="Fraser-Liggett C."/>
            <person name="Carlton J."/>
        </authorList>
    </citation>
    <scope>NUCLEOTIDE SEQUENCE</scope>
    <source>
        <strain evidence="2">G3</strain>
    </source>
</reference>
<evidence type="ECO:0000313" key="3">
    <source>
        <dbReference type="Proteomes" id="UP000001542"/>
    </source>
</evidence>
<dbReference type="Proteomes" id="UP000001542">
    <property type="component" value="Unassembled WGS sequence"/>
</dbReference>
<feature type="compositionally biased region" description="Basic and acidic residues" evidence="1">
    <location>
        <begin position="172"/>
        <end position="188"/>
    </location>
</feature>
<organism evidence="2 3">
    <name type="scientific">Trichomonas vaginalis (strain ATCC PRA-98 / G3)</name>
    <dbReference type="NCBI Taxonomy" id="412133"/>
    <lineage>
        <taxon>Eukaryota</taxon>
        <taxon>Metamonada</taxon>
        <taxon>Parabasalia</taxon>
        <taxon>Trichomonadida</taxon>
        <taxon>Trichomonadidae</taxon>
        <taxon>Trichomonas</taxon>
    </lineage>
</organism>
<evidence type="ECO:0008006" key="4">
    <source>
        <dbReference type="Google" id="ProtNLM"/>
    </source>
</evidence>
<dbReference type="InParanoid" id="A2G360"/>
<dbReference type="EMBL" id="DS114312">
    <property type="protein sequence ID" value="EAX88418.1"/>
    <property type="molecule type" value="Genomic_DNA"/>
</dbReference>
<proteinExistence type="predicted"/>
<name>A2G360_TRIV3</name>
<reference evidence="2" key="2">
    <citation type="journal article" date="2007" name="Science">
        <title>Draft genome sequence of the sexually transmitted pathogen Trichomonas vaginalis.</title>
        <authorList>
            <person name="Carlton J.M."/>
            <person name="Hirt R.P."/>
            <person name="Silva J.C."/>
            <person name="Delcher A.L."/>
            <person name="Schatz M."/>
            <person name="Zhao Q."/>
            <person name="Wortman J.R."/>
            <person name="Bidwell S.L."/>
            <person name="Alsmark U.C.M."/>
            <person name="Besteiro S."/>
            <person name="Sicheritz-Ponten T."/>
            <person name="Noel C.J."/>
            <person name="Dacks J.B."/>
            <person name="Foster P.G."/>
            <person name="Simillion C."/>
            <person name="Van de Peer Y."/>
            <person name="Miranda-Saavedra D."/>
            <person name="Barton G.J."/>
            <person name="Westrop G.D."/>
            <person name="Mueller S."/>
            <person name="Dessi D."/>
            <person name="Fiori P.L."/>
            <person name="Ren Q."/>
            <person name="Paulsen I."/>
            <person name="Zhang H."/>
            <person name="Bastida-Corcuera F.D."/>
            <person name="Simoes-Barbosa A."/>
            <person name="Brown M.T."/>
            <person name="Hayes R.D."/>
            <person name="Mukherjee M."/>
            <person name="Okumura C.Y."/>
            <person name="Schneider R."/>
            <person name="Smith A.J."/>
            <person name="Vanacova S."/>
            <person name="Villalvazo M."/>
            <person name="Haas B.J."/>
            <person name="Pertea M."/>
            <person name="Feldblyum T.V."/>
            <person name="Utterback T.R."/>
            <person name="Shu C.L."/>
            <person name="Osoegawa K."/>
            <person name="de Jong P.J."/>
            <person name="Hrdy I."/>
            <person name="Horvathova L."/>
            <person name="Zubacova Z."/>
            <person name="Dolezal P."/>
            <person name="Malik S.B."/>
            <person name="Logsdon J.M. Jr."/>
            <person name="Henze K."/>
            <person name="Gupta A."/>
            <person name="Wang C.C."/>
            <person name="Dunne R.L."/>
            <person name="Upcroft J.A."/>
            <person name="Upcroft P."/>
            <person name="White O."/>
            <person name="Salzberg S.L."/>
            <person name="Tang P."/>
            <person name="Chiu C.-H."/>
            <person name="Lee Y.-S."/>
            <person name="Embley T.M."/>
            <person name="Coombs G.H."/>
            <person name="Mottram J.C."/>
            <person name="Tachezy J."/>
            <person name="Fraser-Liggett C.M."/>
            <person name="Johnson P.J."/>
        </authorList>
    </citation>
    <scope>NUCLEOTIDE SEQUENCE [LARGE SCALE GENOMIC DNA]</scope>
    <source>
        <strain evidence="2">G3</strain>
    </source>
</reference>
<dbReference type="KEGG" id="tva:4746077"/>
<gene>
    <name evidence="2" type="ORF">TVAG_231640</name>
</gene>
<dbReference type="RefSeq" id="XP_001301348.1">
    <property type="nucleotide sequence ID" value="XM_001301347.1"/>
</dbReference>
<evidence type="ECO:0000313" key="2">
    <source>
        <dbReference type="EMBL" id="EAX88418.1"/>
    </source>
</evidence>
<dbReference type="SMR" id="A2G360"/>